<dbReference type="CDD" id="cd00082">
    <property type="entry name" value="HisKA"/>
    <property type="match status" value="1"/>
</dbReference>
<comment type="subcellular location">
    <subcellularLocation>
        <location evidence="2">Cell membrane</location>
        <topology evidence="2">Multi-pass membrane protein</topology>
    </subcellularLocation>
</comment>
<keyword evidence="4" id="KW-1003">Cell membrane</keyword>
<dbReference type="EMBL" id="CAEZWE010000101">
    <property type="protein sequence ID" value="CAB4665270.1"/>
    <property type="molecule type" value="Genomic_DNA"/>
</dbReference>
<feature type="coiled-coil region" evidence="12">
    <location>
        <begin position="277"/>
        <end position="304"/>
    </location>
</feature>
<dbReference type="InterPro" id="IPR003660">
    <property type="entry name" value="HAMP_dom"/>
</dbReference>
<evidence type="ECO:0000256" key="8">
    <source>
        <dbReference type="ARBA" id="ARBA00022777"/>
    </source>
</evidence>
<reference evidence="16" key="1">
    <citation type="submission" date="2020-05" db="EMBL/GenBank/DDBJ databases">
        <authorList>
            <person name="Chiriac C."/>
            <person name="Salcher M."/>
            <person name="Ghai R."/>
            <person name="Kavagutti S V."/>
        </authorList>
    </citation>
    <scope>NUCLEOTIDE SEQUENCE</scope>
</reference>
<dbReference type="SMART" id="SM00304">
    <property type="entry name" value="HAMP"/>
    <property type="match status" value="1"/>
</dbReference>
<organism evidence="16">
    <name type="scientific">freshwater metagenome</name>
    <dbReference type="NCBI Taxonomy" id="449393"/>
    <lineage>
        <taxon>unclassified sequences</taxon>
        <taxon>metagenomes</taxon>
        <taxon>ecological metagenomes</taxon>
    </lineage>
</organism>
<dbReference type="SUPFAM" id="SSF103190">
    <property type="entry name" value="Sensory domain-like"/>
    <property type="match status" value="1"/>
</dbReference>
<sequence length="464" mass="50636">MRSRLVGSFVALTVVILVVFGIPLRSFVENVERERLITSLERDAFILAGHAEETLNTSSGSELPSLEPFILDHAQRTDAKVVVTNRSGIVIASNDNTLSVGTSFINRPEIQRALTGEPAVGERTSSTLGEELVFVAVPVLSGDDVLGVVRFSNPKSVVDAKVNESLLGIALAGMFTVLAGVALAIAVALRIAQPIIRLRKNADALARGEFDNRANAEQGPKEIRELAMSFNTMASRLGLMIKGQREFNGAVSHQLRTPLTALRLRLEYLQRNISSENDKVIDAVEASQDEVDRLQEIIEQLLNLARMESGVIPQVEVDVYEVVSQRLEMWAPLAEERDVHIVSDVEPGLSCKMIEGGLDQILDNYIDNALGVSEAGQIITIRGYERARRIVLEVQDLGPGLNDAEKIDAFDRFWRSVSNQNKPGTGLGLAIVRQIAAASGAEVRLMDREDSRRGLIARVECGAV</sequence>
<dbReference type="GO" id="GO:0000155">
    <property type="term" value="F:phosphorelay sensor kinase activity"/>
    <property type="evidence" value="ECO:0007669"/>
    <property type="project" value="InterPro"/>
</dbReference>
<keyword evidence="10" id="KW-0902">Two-component regulatory system</keyword>
<dbReference type="PANTHER" id="PTHR45436">
    <property type="entry name" value="SENSOR HISTIDINE KINASE YKOH"/>
    <property type="match status" value="1"/>
</dbReference>
<dbReference type="SUPFAM" id="SSF55874">
    <property type="entry name" value="ATPase domain of HSP90 chaperone/DNA topoisomerase II/histidine kinase"/>
    <property type="match status" value="1"/>
</dbReference>
<dbReference type="InterPro" id="IPR003661">
    <property type="entry name" value="HisK_dim/P_dom"/>
</dbReference>
<keyword evidence="6" id="KW-0808">Transferase</keyword>
<dbReference type="SUPFAM" id="SSF47384">
    <property type="entry name" value="Homodimeric domain of signal transducing histidine kinase"/>
    <property type="match status" value="1"/>
</dbReference>
<dbReference type="InterPro" id="IPR003594">
    <property type="entry name" value="HATPase_dom"/>
</dbReference>
<dbReference type="PANTHER" id="PTHR45436:SF5">
    <property type="entry name" value="SENSOR HISTIDINE KINASE TRCS"/>
    <property type="match status" value="1"/>
</dbReference>
<dbReference type="Gene3D" id="1.10.287.130">
    <property type="match status" value="1"/>
</dbReference>
<dbReference type="EC" id="2.7.13.3" evidence="3"/>
<gene>
    <name evidence="16" type="ORF">UFOPK2169_01674</name>
</gene>
<dbReference type="SMART" id="SM00387">
    <property type="entry name" value="HATPase_c"/>
    <property type="match status" value="1"/>
</dbReference>
<dbReference type="Pfam" id="PF02518">
    <property type="entry name" value="HATPase_c"/>
    <property type="match status" value="1"/>
</dbReference>
<dbReference type="PROSITE" id="PS50109">
    <property type="entry name" value="HIS_KIN"/>
    <property type="match status" value="1"/>
</dbReference>
<dbReference type="SMART" id="SM00388">
    <property type="entry name" value="HisKA"/>
    <property type="match status" value="1"/>
</dbReference>
<evidence type="ECO:0000256" key="12">
    <source>
        <dbReference type="SAM" id="Coils"/>
    </source>
</evidence>
<evidence type="ECO:0000256" key="3">
    <source>
        <dbReference type="ARBA" id="ARBA00012438"/>
    </source>
</evidence>
<evidence type="ECO:0000256" key="13">
    <source>
        <dbReference type="SAM" id="Phobius"/>
    </source>
</evidence>
<keyword evidence="7 13" id="KW-0812">Transmembrane</keyword>
<dbReference type="InterPro" id="IPR036890">
    <property type="entry name" value="HATPase_C_sf"/>
</dbReference>
<dbReference type="Pfam" id="PF00512">
    <property type="entry name" value="HisKA"/>
    <property type="match status" value="1"/>
</dbReference>
<feature type="domain" description="Histidine kinase" evidence="14">
    <location>
        <begin position="250"/>
        <end position="464"/>
    </location>
</feature>
<dbReference type="InterPro" id="IPR005467">
    <property type="entry name" value="His_kinase_dom"/>
</dbReference>
<feature type="domain" description="HAMP" evidence="15">
    <location>
        <begin position="189"/>
        <end position="242"/>
    </location>
</feature>
<keyword evidence="8" id="KW-0418">Kinase</keyword>
<evidence type="ECO:0000256" key="1">
    <source>
        <dbReference type="ARBA" id="ARBA00000085"/>
    </source>
</evidence>
<comment type="catalytic activity">
    <reaction evidence="1">
        <text>ATP + protein L-histidine = ADP + protein N-phospho-L-histidine.</text>
        <dbReference type="EC" id="2.7.13.3"/>
    </reaction>
</comment>
<accession>A0A6J6LTP7</accession>
<evidence type="ECO:0000256" key="9">
    <source>
        <dbReference type="ARBA" id="ARBA00022989"/>
    </source>
</evidence>
<dbReference type="Gene3D" id="6.10.340.10">
    <property type="match status" value="1"/>
</dbReference>
<keyword evidence="12" id="KW-0175">Coiled coil</keyword>
<dbReference type="InterPro" id="IPR029151">
    <property type="entry name" value="Sensor-like_sf"/>
</dbReference>
<feature type="transmembrane region" description="Helical" evidence="13">
    <location>
        <begin position="166"/>
        <end position="189"/>
    </location>
</feature>
<protein>
    <recommendedName>
        <fullName evidence="3">histidine kinase</fullName>
        <ecNumber evidence="3">2.7.13.3</ecNumber>
    </recommendedName>
</protein>
<dbReference type="Gene3D" id="3.30.450.20">
    <property type="entry name" value="PAS domain"/>
    <property type="match status" value="1"/>
</dbReference>
<dbReference type="SUPFAM" id="SSF158472">
    <property type="entry name" value="HAMP domain-like"/>
    <property type="match status" value="1"/>
</dbReference>
<dbReference type="AlphaFoldDB" id="A0A6J6LTP7"/>
<evidence type="ECO:0000256" key="5">
    <source>
        <dbReference type="ARBA" id="ARBA00022553"/>
    </source>
</evidence>
<keyword evidence="11 13" id="KW-0472">Membrane</keyword>
<evidence type="ECO:0000259" key="14">
    <source>
        <dbReference type="PROSITE" id="PS50109"/>
    </source>
</evidence>
<evidence type="ECO:0000256" key="4">
    <source>
        <dbReference type="ARBA" id="ARBA00022475"/>
    </source>
</evidence>
<keyword evidence="5" id="KW-0597">Phosphoprotein</keyword>
<name>A0A6J6LTP7_9ZZZZ</name>
<evidence type="ECO:0000256" key="6">
    <source>
        <dbReference type="ARBA" id="ARBA00022679"/>
    </source>
</evidence>
<evidence type="ECO:0000256" key="2">
    <source>
        <dbReference type="ARBA" id="ARBA00004651"/>
    </source>
</evidence>
<evidence type="ECO:0000256" key="7">
    <source>
        <dbReference type="ARBA" id="ARBA00022692"/>
    </source>
</evidence>
<keyword evidence="9 13" id="KW-1133">Transmembrane helix</keyword>
<dbReference type="CDD" id="cd06225">
    <property type="entry name" value="HAMP"/>
    <property type="match status" value="1"/>
</dbReference>
<proteinExistence type="predicted"/>
<dbReference type="GO" id="GO:0005886">
    <property type="term" value="C:plasma membrane"/>
    <property type="evidence" value="ECO:0007669"/>
    <property type="project" value="UniProtKB-SubCell"/>
</dbReference>
<dbReference type="Gene3D" id="3.30.565.10">
    <property type="entry name" value="Histidine kinase-like ATPase, C-terminal domain"/>
    <property type="match status" value="1"/>
</dbReference>
<dbReference type="PROSITE" id="PS50885">
    <property type="entry name" value="HAMP"/>
    <property type="match status" value="1"/>
</dbReference>
<dbReference type="CDD" id="cd00075">
    <property type="entry name" value="HATPase"/>
    <property type="match status" value="1"/>
</dbReference>
<dbReference type="Pfam" id="PF00672">
    <property type="entry name" value="HAMP"/>
    <property type="match status" value="1"/>
</dbReference>
<evidence type="ECO:0000256" key="10">
    <source>
        <dbReference type="ARBA" id="ARBA00023012"/>
    </source>
</evidence>
<evidence type="ECO:0000259" key="15">
    <source>
        <dbReference type="PROSITE" id="PS50885"/>
    </source>
</evidence>
<evidence type="ECO:0000313" key="16">
    <source>
        <dbReference type="EMBL" id="CAB4665270.1"/>
    </source>
</evidence>
<evidence type="ECO:0000256" key="11">
    <source>
        <dbReference type="ARBA" id="ARBA00023136"/>
    </source>
</evidence>
<dbReference type="InterPro" id="IPR050428">
    <property type="entry name" value="TCS_sensor_his_kinase"/>
</dbReference>
<dbReference type="PRINTS" id="PR00344">
    <property type="entry name" value="BCTRLSENSOR"/>
</dbReference>
<dbReference type="InterPro" id="IPR004358">
    <property type="entry name" value="Sig_transdc_His_kin-like_C"/>
</dbReference>
<dbReference type="InterPro" id="IPR036097">
    <property type="entry name" value="HisK_dim/P_sf"/>
</dbReference>